<organism evidence="1 2">
    <name type="scientific">Colletotrichum truncatum</name>
    <name type="common">Anthracnose fungus</name>
    <name type="synonym">Colletotrichum capsici</name>
    <dbReference type="NCBI Taxonomy" id="5467"/>
    <lineage>
        <taxon>Eukaryota</taxon>
        <taxon>Fungi</taxon>
        <taxon>Dikarya</taxon>
        <taxon>Ascomycota</taxon>
        <taxon>Pezizomycotina</taxon>
        <taxon>Sordariomycetes</taxon>
        <taxon>Hypocreomycetidae</taxon>
        <taxon>Glomerellales</taxon>
        <taxon>Glomerellaceae</taxon>
        <taxon>Colletotrichum</taxon>
        <taxon>Colletotrichum truncatum species complex</taxon>
    </lineage>
</organism>
<proteinExistence type="predicted"/>
<protein>
    <submittedName>
        <fullName evidence="1">Uncharacterized protein</fullName>
    </submittedName>
</protein>
<dbReference type="EMBL" id="VUJX02000002">
    <property type="protein sequence ID" value="KAL0940230.1"/>
    <property type="molecule type" value="Genomic_DNA"/>
</dbReference>
<evidence type="ECO:0000313" key="1">
    <source>
        <dbReference type="EMBL" id="KAL0940230.1"/>
    </source>
</evidence>
<keyword evidence="2" id="KW-1185">Reference proteome</keyword>
<gene>
    <name evidence="1" type="ORF">CTRU02_202993</name>
</gene>
<name>A0ACC3Z882_COLTU</name>
<dbReference type="Proteomes" id="UP000805649">
    <property type="component" value="Unassembled WGS sequence"/>
</dbReference>
<accession>A0ACC3Z882</accession>
<evidence type="ECO:0000313" key="2">
    <source>
        <dbReference type="Proteomes" id="UP000805649"/>
    </source>
</evidence>
<comment type="caution">
    <text evidence="1">The sequence shown here is derived from an EMBL/GenBank/DDBJ whole genome shotgun (WGS) entry which is preliminary data.</text>
</comment>
<reference evidence="1 2" key="1">
    <citation type="journal article" date="2020" name="Phytopathology">
        <title>Genome Sequence Resources of Colletotrichum truncatum, C. plurivorum, C. musicola, and C. sojae: Four Species Pathogenic to Soybean (Glycine max).</title>
        <authorList>
            <person name="Rogerio F."/>
            <person name="Boufleur T.R."/>
            <person name="Ciampi-Guillardi M."/>
            <person name="Sukno S.A."/>
            <person name="Thon M.R."/>
            <person name="Massola Junior N.S."/>
            <person name="Baroncelli R."/>
        </authorList>
    </citation>
    <scope>NUCLEOTIDE SEQUENCE [LARGE SCALE GENOMIC DNA]</scope>
    <source>
        <strain evidence="1 2">CMES1059</strain>
    </source>
</reference>
<sequence length="300" mass="32686">MANQEPTFYLLKRRLPSNETPLMLGRIVRQFQDPTASYVPEDPSLIFAGLQSHILETQDRDVELLSRASRDSELAAKLKGLLSLNSSLSRQSETRVESSLVITRRLKNLDTVWAALKGDTAVATRVQEMIKSKGKAFMVTGVMVIQSGSIQRLGARQSEQGASAHIPVGAAAAASGVPIRADINAEVSVSHGSELDWSMKGNVGQDGTDNSEEIFAVEYKVLKRGWLGKDVKLQSKVPDFKGGSTYADDDDDDDESDDDKPKTQMSSSDAVGVVDEDFFSGATFAGQRPRFSQSGFVYYP</sequence>